<sequence length="561" mass="64124">MQNPQTSIVRSTVADFDVEGSLALERQLSLYQSNSDITAWHTNSQGTRWDDPAREAYQEAVALFKRELTHDECKRIWLDDKASMYDVQLAIVHAQAEYEKSSKKSKAKIWLARCSSTIMHYGNVLDVLVQQSPEYVSLIWGAMKFLFTAVLNHEELLAEVSKAVSRIADVLPRAELHINLYPTPRMKEAIAVLYAKIIKFVQSAISYYKKDRISKSFTAVVKPFALSFKGAVEEITECSKRVDELANSASKAELRDLRVETRTLRAEVQDLRFQVREMAMIQHTFQNQVFLNMSSQRHNYETLQMDNIRALPMIEHVPSAEQSLQYCRSMTRRRRVRLKTSLSARDIQWLKTWITNKESSILIGEARGIKTSSRDFAGDLLEALISAEIPVIWFLPSSLDEDDVTAEKVFISLIMQTINLNPGILSEQVNPVSATHFKTVRTTDEWFTMFQRCLREIQQLYIVLDLILISKLLKKDSSMELDELLEKLEELSERHTGIIKVVLLSWRSDATLSGLSERSVDTHILATDPGPRKIRLMRNPKFRAAFSARGRSVSDALKTSA</sequence>
<accession>A0A9P4I723</accession>
<feature type="domain" description="DUF7708" evidence="2">
    <location>
        <begin position="110"/>
        <end position="254"/>
    </location>
</feature>
<dbReference type="InterPro" id="IPR056125">
    <property type="entry name" value="DUF7708"/>
</dbReference>
<organism evidence="3 4">
    <name type="scientific">Rhizodiscina lignyota</name>
    <dbReference type="NCBI Taxonomy" id="1504668"/>
    <lineage>
        <taxon>Eukaryota</taxon>
        <taxon>Fungi</taxon>
        <taxon>Dikarya</taxon>
        <taxon>Ascomycota</taxon>
        <taxon>Pezizomycotina</taxon>
        <taxon>Dothideomycetes</taxon>
        <taxon>Pleosporomycetidae</taxon>
        <taxon>Aulographales</taxon>
        <taxon>Rhizodiscinaceae</taxon>
        <taxon>Rhizodiscina</taxon>
    </lineage>
</organism>
<gene>
    <name evidence="3" type="ORF">NA57DRAFT_61131</name>
</gene>
<proteinExistence type="predicted"/>
<keyword evidence="4" id="KW-1185">Reference proteome</keyword>
<dbReference type="OrthoDB" id="61900at2759"/>
<dbReference type="EMBL" id="ML978136">
    <property type="protein sequence ID" value="KAF2093915.1"/>
    <property type="molecule type" value="Genomic_DNA"/>
</dbReference>
<name>A0A9P4I723_9PEZI</name>
<evidence type="ECO:0000313" key="4">
    <source>
        <dbReference type="Proteomes" id="UP000799772"/>
    </source>
</evidence>
<protein>
    <recommendedName>
        <fullName evidence="2">DUF7708 domain-containing protein</fullName>
    </recommendedName>
</protein>
<evidence type="ECO:0000259" key="2">
    <source>
        <dbReference type="Pfam" id="PF24809"/>
    </source>
</evidence>
<dbReference type="Proteomes" id="UP000799772">
    <property type="component" value="Unassembled WGS sequence"/>
</dbReference>
<dbReference type="AlphaFoldDB" id="A0A9P4I723"/>
<comment type="caution">
    <text evidence="3">The sequence shown here is derived from an EMBL/GenBank/DDBJ whole genome shotgun (WGS) entry which is preliminary data.</text>
</comment>
<evidence type="ECO:0000256" key="1">
    <source>
        <dbReference type="SAM" id="Coils"/>
    </source>
</evidence>
<reference evidence="3" key="1">
    <citation type="journal article" date="2020" name="Stud. Mycol.">
        <title>101 Dothideomycetes genomes: a test case for predicting lifestyles and emergence of pathogens.</title>
        <authorList>
            <person name="Haridas S."/>
            <person name="Albert R."/>
            <person name="Binder M."/>
            <person name="Bloem J."/>
            <person name="Labutti K."/>
            <person name="Salamov A."/>
            <person name="Andreopoulos B."/>
            <person name="Baker S."/>
            <person name="Barry K."/>
            <person name="Bills G."/>
            <person name="Bluhm B."/>
            <person name="Cannon C."/>
            <person name="Castanera R."/>
            <person name="Culley D."/>
            <person name="Daum C."/>
            <person name="Ezra D."/>
            <person name="Gonzalez J."/>
            <person name="Henrissat B."/>
            <person name="Kuo A."/>
            <person name="Liang C."/>
            <person name="Lipzen A."/>
            <person name="Lutzoni F."/>
            <person name="Magnuson J."/>
            <person name="Mondo S."/>
            <person name="Nolan M."/>
            <person name="Ohm R."/>
            <person name="Pangilinan J."/>
            <person name="Park H.-J."/>
            <person name="Ramirez L."/>
            <person name="Alfaro M."/>
            <person name="Sun H."/>
            <person name="Tritt A."/>
            <person name="Yoshinaga Y."/>
            <person name="Zwiers L.-H."/>
            <person name="Turgeon B."/>
            <person name="Goodwin S."/>
            <person name="Spatafora J."/>
            <person name="Crous P."/>
            <person name="Grigoriev I."/>
        </authorList>
    </citation>
    <scope>NUCLEOTIDE SEQUENCE</scope>
    <source>
        <strain evidence="3">CBS 133067</strain>
    </source>
</reference>
<feature type="coiled-coil region" evidence="1">
    <location>
        <begin position="474"/>
        <end position="501"/>
    </location>
</feature>
<evidence type="ECO:0000313" key="3">
    <source>
        <dbReference type="EMBL" id="KAF2093915.1"/>
    </source>
</evidence>
<dbReference type="Pfam" id="PF24809">
    <property type="entry name" value="DUF7708"/>
    <property type="match status" value="1"/>
</dbReference>
<keyword evidence="1" id="KW-0175">Coiled coil</keyword>